<comment type="caution">
    <text evidence="3">The sequence shown here is derived from an EMBL/GenBank/DDBJ whole genome shotgun (WGS) entry which is preliminary data.</text>
</comment>
<accession>A0A5J5D7I6</accession>
<keyword evidence="2" id="KW-0472">Membrane</keyword>
<evidence type="ECO:0000256" key="1">
    <source>
        <dbReference type="SAM" id="MobiDB-lite"/>
    </source>
</evidence>
<gene>
    <name evidence="3" type="ORF">FQN60_010348</name>
</gene>
<evidence type="ECO:0000256" key="2">
    <source>
        <dbReference type="SAM" id="Phobius"/>
    </source>
</evidence>
<organism evidence="3 4">
    <name type="scientific">Etheostoma spectabile</name>
    <name type="common">orangethroat darter</name>
    <dbReference type="NCBI Taxonomy" id="54343"/>
    <lineage>
        <taxon>Eukaryota</taxon>
        <taxon>Metazoa</taxon>
        <taxon>Chordata</taxon>
        <taxon>Craniata</taxon>
        <taxon>Vertebrata</taxon>
        <taxon>Euteleostomi</taxon>
        <taxon>Actinopterygii</taxon>
        <taxon>Neopterygii</taxon>
        <taxon>Teleostei</taxon>
        <taxon>Neoteleostei</taxon>
        <taxon>Acanthomorphata</taxon>
        <taxon>Eupercaria</taxon>
        <taxon>Perciformes</taxon>
        <taxon>Percoidei</taxon>
        <taxon>Percidae</taxon>
        <taxon>Etheostomatinae</taxon>
        <taxon>Etheostoma</taxon>
    </lineage>
</organism>
<dbReference type="EMBL" id="VOFY01000010">
    <property type="protein sequence ID" value="KAA8589003.1"/>
    <property type="molecule type" value="Genomic_DNA"/>
</dbReference>
<keyword evidence="4" id="KW-1185">Reference proteome</keyword>
<keyword evidence="2" id="KW-0812">Transmembrane</keyword>
<name>A0A5J5D7I6_9PERO</name>
<feature type="transmembrane region" description="Helical" evidence="2">
    <location>
        <begin position="37"/>
        <end position="59"/>
    </location>
</feature>
<reference evidence="3 4" key="1">
    <citation type="submission" date="2019-08" db="EMBL/GenBank/DDBJ databases">
        <title>A chromosome-level genome assembly, high-density linkage maps, and genome scans reveal the genomic architecture of hybrid incompatibilities underlying speciation via character displacement in darters (Percidae: Etheostominae).</title>
        <authorList>
            <person name="Moran R.L."/>
            <person name="Catchen J.M."/>
            <person name="Fuller R.C."/>
        </authorList>
    </citation>
    <scope>NUCLEOTIDE SEQUENCE [LARGE SCALE GENOMIC DNA]</scope>
    <source>
        <strain evidence="3">EspeVRDwgs_2016</strain>
        <tissue evidence="3">Muscle</tissue>
    </source>
</reference>
<protein>
    <submittedName>
        <fullName evidence="3">Uncharacterized protein</fullName>
    </submittedName>
</protein>
<dbReference type="AlphaFoldDB" id="A0A5J5D7I6"/>
<feature type="non-terminal residue" evidence="3">
    <location>
        <position position="543"/>
    </location>
</feature>
<keyword evidence="2" id="KW-1133">Transmembrane helix</keyword>
<feature type="region of interest" description="Disordered" evidence="1">
    <location>
        <begin position="180"/>
        <end position="204"/>
    </location>
</feature>
<evidence type="ECO:0000313" key="3">
    <source>
        <dbReference type="EMBL" id="KAA8589003.1"/>
    </source>
</evidence>
<sequence length="543" mass="58999">MTLKQDSSMDTASDCIGESKPVCQCAPKSAVQRWLPGFPIVLCLLMSLSSITVCLLMSLKTYQLENRLQLEMDKASVFQPPQRACLNEDGTLIPELGTSIGRLVEEKVDVLMPKFRTTRDVGQECSCPPAFEEPTEAALSTRQCKKRPSSPFSTSSSHLKLESLTTRITGQAHQQFTGVNAPVWDSSSDSGGRGKQSLSPPSFLLPHLEEETEKAGFKETHNGIASLDVNPDKQGVGVGAEVIIYSRPEWNEQSRGCQKCNPPPPRLPSLRPLSSSDWELELHQHPGPKLTPKVEGEVEDGWGEQTSPHALCSLDLCALNPYTPIGPSFSSSPSFYRQPDPSLSSSIFTYCPWFPLGLSPSASELEIFINRTTWSLNPPTVPWCTSSASTIWSLMLGKQQYYSVKTDGCQFSSSSRLLDLTSGLKELPKSKAGPGQAAQCLTSWASCWVISDGAGPEWSESAGNNSGEALRGRRAGQRSHRITGLDFSCGVTPSWGPADRGRALKWVSDVSVGALCNSVLFAHTNSVCCCNDILKSIIKVFCS</sequence>
<evidence type="ECO:0000313" key="4">
    <source>
        <dbReference type="Proteomes" id="UP000327493"/>
    </source>
</evidence>
<dbReference type="Proteomes" id="UP000327493">
    <property type="component" value="Chromosome 10"/>
</dbReference>
<proteinExistence type="predicted"/>